<keyword evidence="3" id="KW-0804">Transcription</keyword>
<keyword evidence="1" id="KW-0805">Transcription regulation</keyword>
<sequence>MIDISKLIEDKNLSESEEAVLHYMIDHIDEVMKMGVRGVAKNTFTSTSTIMRLTKKLGYSGFVDMHYKLLPLVKNVEISSIVNEEFINYFHSNSIFQYNSYTQLRDFAKLLYDMKSSFIFIYATGFSAIAAEYLYKKFLVLGKKCILASGMDSVGVFENNLDEIGLMVVISKSGETKLVLDKVKTAKENQIKTISFTSENTNSVNELADICFRINDNNKLDDRNMMPNTFFPQLFMLIETIVYEYHKVVLVSEGPKKKEPDLSDSFEANV</sequence>
<dbReference type="PROSITE" id="PS51071">
    <property type="entry name" value="HTH_RPIR"/>
    <property type="match status" value="1"/>
</dbReference>
<dbReference type="Gene3D" id="3.40.50.10490">
    <property type="entry name" value="Glucose-6-phosphate isomerase like protein, domain 1"/>
    <property type="match status" value="1"/>
</dbReference>
<comment type="caution">
    <text evidence="6">The sequence shown here is derived from an EMBL/GenBank/DDBJ whole genome shotgun (WGS) entry which is preliminary data.</text>
</comment>
<dbReference type="PROSITE" id="PS51464">
    <property type="entry name" value="SIS"/>
    <property type="match status" value="1"/>
</dbReference>
<dbReference type="Proteomes" id="UP001419084">
    <property type="component" value="Unassembled WGS sequence"/>
</dbReference>
<dbReference type="SUPFAM" id="SSF53697">
    <property type="entry name" value="SIS domain"/>
    <property type="match status" value="1"/>
</dbReference>
<evidence type="ECO:0000256" key="3">
    <source>
        <dbReference type="ARBA" id="ARBA00023163"/>
    </source>
</evidence>
<gene>
    <name evidence="6" type="ORF">LAD12857_17640</name>
</gene>
<name>A0ABQ5M4J4_9FIRM</name>
<dbReference type="InterPro" id="IPR035472">
    <property type="entry name" value="RpiR-like_SIS"/>
</dbReference>
<dbReference type="Pfam" id="PF01380">
    <property type="entry name" value="SIS"/>
    <property type="match status" value="1"/>
</dbReference>
<protein>
    <submittedName>
        <fullName evidence="6">Transcriptional regulator</fullName>
    </submittedName>
</protein>
<evidence type="ECO:0000259" key="5">
    <source>
        <dbReference type="PROSITE" id="PS51464"/>
    </source>
</evidence>
<dbReference type="RefSeq" id="WP_346065089.1">
    <property type="nucleotide sequence ID" value="NZ_BRPJ01000032.1"/>
</dbReference>
<keyword evidence="2" id="KW-0238">DNA-binding</keyword>
<evidence type="ECO:0000256" key="1">
    <source>
        <dbReference type="ARBA" id="ARBA00023015"/>
    </source>
</evidence>
<dbReference type="PANTHER" id="PTHR30514">
    <property type="entry name" value="GLUCOKINASE"/>
    <property type="match status" value="1"/>
</dbReference>
<dbReference type="SUPFAM" id="SSF46689">
    <property type="entry name" value="Homeodomain-like"/>
    <property type="match status" value="1"/>
</dbReference>
<keyword evidence="7" id="KW-1185">Reference proteome</keyword>
<dbReference type="InterPro" id="IPR000281">
    <property type="entry name" value="HTH_RpiR"/>
</dbReference>
<dbReference type="CDD" id="cd05013">
    <property type="entry name" value="SIS_RpiR"/>
    <property type="match status" value="1"/>
</dbReference>
<evidence type="ECO:0000259" key="4">
    <source>
        <dbReference type="PROSITE" id="PS51071"/>
    </source>
</evidence>
<proteinExistence type="predicted"/>
<dbReference type="PANTHER" id="PTHR30514:SF21">
    <property type="entry name" value="RPIR-FAMILY TRANSCRIPTIONAL REGULATOR"/>
    <property type="match status" value="1"/>
</dbReference>
<evidence type="ECO:0000256" key="2">
    <source>
        <dbReference type="ARBA" id="ARBA00023125"/>
    </source>
</evidence>
<dbReference type="Pfam" id="PF01418">
    <property type="entry name" value="HTH_6"/>
    <property type="match status" value="1"/>
</dbReference>
<dbReference type="EMBL" id="BRPJ01000032">
    <property type="protein sequence ID" value="GLB29841.1"/>
    <property type="molecule type" value="Genomic_DNA"/>
</dbReference>
<dbReference type="InterPro" id="IPR047640">
    <property type="entry name" value="RpiR-like"/>
</dbReference>
<dbReference type="InterPro" id="IPR036388">
    <property type="entry name" value="WH-like_DNA-bd_sf"/>
</dbReference>
<evidence type="ECO:0000313" key="6">
    <source>
        <dbReference type="EMBL" id="GLB29841.1"/>
    </source>
</evidence>
<organism evidence="6 7">
    <name type="scientific">Lacrimispora amygdalina</name>
    <dbReference type="NCBI Taxonomy" id="253257"/>
    <lineage>
        <taxon>Bacteria</taxon>
        <taxon>Bacillati</taxon>
        <taxon>Bacillota</taxon>
        <taxon>Clostridia</taxon>
        <taxon>Lachnospirales</taxon>
        <taxon>Lachnospiraceae</taxon>
        <taxon>Lacrimispora</taxon>
    </lineage>
</organism>
<dbReference type="Gene3D" id="1.10.10.10">
    <property type="entry name" value="Winged helix-like DNA-binding domain superfamily/Winged helix DNA-binding domain"/>
    <property type="match status" value="1"/>
</dbReference>
<feature type="domain" description="SIS" evidence="5">
    <location>
        <begin position="107"/>
        <end position="251"/>
    </location>
</feature>
<evidence type="ECO:0000313" key="7">
    <source>
        <dbReference type="Proteomes" id="UP001419084"/>
    </source>
</evidence>
<reference evidence="6 7" key="1">
    <citation type="journal article" date="2024" name="Int. J. Syst. Evol. Microbiol.">
        <title>Lacrimispora brassicae sp. nov. isolated from fermented cabbage, and proposal of Clostridium indicum Gundawar et al. 2019 and Clostridium methoxybenzovorans Mechichi et al. 1999 as heterotypic synonyms of Lacrimispora amygdalina (Parshina et al. 2003) Haas and Blanchard 2020 and Lacrimispora indolis (McClung and McCoy 1957) Haas and Blanchard 2020, respectively.</title>
        <authorList>
            <person name="Kobayashi H."/>
            <person name="Tanizawa Y."/>
            <person name="Sakamoto M."/>
            <person name="Ohkuma M."/>
            <person name="Tohno M."/>
        </authorList>
    </citation>
    <scope>NUCLEOTIDE SEQUENCE [LARGE SCALE GENOMIC DNA]</scope>
    <source>
        <strain evidence="6 7">DSM 12857</strain>
    </source>
</reference>
<feature type="domain" description="HTH rpiR-type" evidence="4">
    <location>
        <begin position="1"/>
        <end position="76"/>
    </location>
</feature>
<accession>A0ABQ5M4J4</accession>
<dbReference type="InterPro" id="IPR009057">
    <property type="entry name" value="Homeodomain-like_sf"/>
</dbReference>
<dbReference type="InterPro" id="IPR046348">
    <property type="entry name" value="SIS_dom_sf"/>
</dbReference>
<dbReference type="InterPro" id="IPR001347">
    <property type="entry name" value="SIS_dom"/>
</dbReference>